<proteinExistence type="predicted"/>
<dbReference type="AlphaFoldDB" id="A0A560ESA2"/>
<evidence type="ECO:0008006" key="3">
    <source>
        <dbReference type="Google" id="ProtNLM"/>
    </source>
</evidence>
<dbReference type="PANTHER" id="PTHR35609:SF1">
    <property type="entry name" value="MACRO DOMAIN-CONTAINING PROTEIN"/>
    <property type="match status" value="1"/>
</dbReference>
<dbReference type="PANTHER" id="PTHR35609">
    <property type="entry name" value="MACRO DOMAIN-CONTAINING PROTEIN"/>
    <property type="match status" value="1"/>
</dbReference>
<comment type="caution">
    <text evidence="1">The sequence shown here is derived from an EMBL/GenBank/DDBJ whole genome shotgun (WGS) entry which is preliminary data.</text>
</comment>
<dbReference type="Proteomes" id="UP000319859">
    <property type="component" value="Unassembled WGS sequence"/>
</dbReference>
<protein>
    <recommendedName>
        <fullName evidence="3">Macro domain-containing protein</fullName>
    </recommendedName>
</protein>
<evidence type="ECO:0000313" key="2">
    <source>
        <dbReference type="Proteomes" id="UP000319859"/>
    </source>
</evidence>
<accession>A0A560ESA2</accession>
<organism evidence="1 2">
    <name type="scientific">Nitrospirillum amazonense</name>
    <dbReference type="NCBI Taxonomy" id="28077"/>
    <lineage>
        <taxon>Bacteria</taxon>
        <taxon>Pseudomonadati</taxon>
        <taxon>Pseudomonadota</taxon>
        <taxon>Alphaproteobacteria</taxon>
        <taxon>Rhodospirillales</taxon>
        <taxon>Azospirillaceae</taxon>
        <taxon>Nitrospirillum</taxon>
    </lineage>
</organism>
<gene>
    <name evidence="1" type="ORF">FBZ89_12636</name>
</gene>
<dbReference type="EMBL" id="VITN01000026">
    <property type="protein sequence ID" value="TWB12258.1"/>
    <property type="molecule type" value="Genomic_DNA"/>
</dbReference>
<evidence type="ECO:0000313" key="1">
    <source>
        <dbReference type="EMBL" id="TWB12258.1"/>
    </source>
</evidence>
<name>A0A560ESA2_9PROT</name>
<sequence length="88" mass="9661">MWRMFGTLILEAAYEATLLAAVLNARRGASNTVLLTRLGGGAFGNEDEWIDNAMRRALNKVQTVDLDVRLVSFGAPEVPMLETVAMFC</sequence>
<reference evidence="1 2" key="1">
    <citation type="submission" date="2019-06" db="EMBL/GenBank/DDBJ databases">
        <title>Genomic Encyclopedia of Type Strains, Phase IV (KMG-V): Genome sequencing to study the core and pangenomes of soil and plant-associated prokaryotes.</title>
        <authorList>
            <person name="Whitman W."/>
        </authorList>
    </citation>
    <scope>NUCLEOTIDE SEQUENCE [LARGE SCALE GENOMIC DNA]</scope>
    <source>
        <strain evidence="1 2">BR 11880</strain>
    </source>
</reference>